<reference evidence="6 7" key="1">
    <citation type="submission" date="2016-10" db="EMBL/GenBank/DDBJ databases">
        <authorList>
            <person name="Cai Z."/>
        </authorList>
    </citation>
    <scope>NUCLEOTIDE SEQUENCE [LARGE SCALE GENOMIC DNA]</scope>
    <source>
        <strain evidence="6 7">CGMCC 1.10826</strain>
    </source>
</reference>
<evidence type="ECO:0000313" key="7">
    <source>
        <dbReference type="Proteomes" id="UP000250222"/>
    </source>
</evidence>
<dbReference type="OrthoDB" id="9804442at2"/>
<dbReference type="InterPro" id="IPR015797">
    <property type="entry name" value="NUDIX_hydrolase-like_dom_sf"/>
</dbReference>
<dbReference type="EMBL" id="UETB01000011">
    <property type="protein sequence ID" value="SSA44969.1"/>
    <property type="molecule type" value="Genomic_DNA"/>
</dbReference>
<protein>
    <submittedName>
        <fullName evidence="6">8-oxo-dGTP diphosphatase</fullName>
    </submittedName>
</protein>
<accession>A0A2Y9ARQ8</accession>
<feature type="domain" description="Nudix hydrolase" evidence="5">
    <location>
        <begin position="7"/>
        <end position="143"/>
    </location>
</feature>
<evidence type="ECO:0000313" key="6">
    <source>
        <dbReference type="EMBL" id="SSA44969.1"/>
    </source>
</evidence>
<dbReference type="PRINTS" id="PR00502">
    <property type="entry name" value="NUDIXFAMILY"/>
</dbReference>
<comment type="similarity">
    <text evidence="2 4">Belongs to the Nudix hydrolase family.</text>
</comment>
<keyword evidence="3 4" id="KW-0378">Hydrolase</keyword>
<evidence type="ECO:0000256" key="1">
    <source>
        <dbReference type="ARBA" id="ARBA00001946"/>
    </source>
</evidence>
<dbReference type="InterPro" id="IPR020476">
    <property type="entry name" value="Nudix_hydrolase"/>
</dbReference>
<name>A0A2Y9ARQ8_9MICO</name>
<comment type="cofactor">
    <cofactor evidence="1">
        <name>Mg(2+)</name>
        <dbReference type="ChEBI" id="CHEBI:18420"/>
    </cofactor>
</comment>
<dbReference type="PROSITE" id="PS00893">
    <property type="entry name" value="NUDIX_BOX"/>
    <property type="match status" value="1"/>
</dbReference>
<dbReference type="AlphaFoldDB" id="A0A2Y9ARQ8"/>
<dbReference type="PANTHER" id="PTHR43046">
    <property type="entry name" value="GDP-MANNOSE MANNOSYL HYDROLASE"/>
    <property type="match status" value="1"/>
</dbReference>
<dbReference type="GO" id="GO:0016787">
    <property type="term" value="F:hydrolase activity"/>
    <property type="evidence" value="ECO:0007669"/>
    <property type="project" value="UniProtKB-KW"/>
</dbReference>
<evidence type="ECO:0000259" key="5">
    <source>
        <dbReference type="PROSITE" id="PS51462"/>
    </source>
</evidence>
<dbReference type="Proteomes" id="UP000250222">
    <property type="component" value="Unassembled WGS sequence"/>
</dbReference>
<dbReference type="InterPro" id="IPR020084">
    <property type="entry name" value="NUDIX_hydrolase_CS"/>
</dbReference>
<dbReference type="Gene3D" id="3.90.79.10">
    <property type="entry name" value="Nucleoside Triphosphate Pyrophosphohydrolase"/>
    <property type="match status" value="1"/>
</dbReference>
<dbReference type="PANTHER" id="PTHR43046:SF14">
    <property type="entry name" value="MUTT_NUDIX FAMILY PROTEIN"/>
    <property type="match status" value="1"/>
</dbReference>
<sequence>MHFTEYDTRLAAYAVLVNEADEILLTWFNGGDGGRPSWSLPGGGVEYDEAVEDAVVREAYEETGYDVELGQLLAIDHHTAPAGGPFARPYRSQRLLFHARVVGGRLGTTEVGGTTDFARWVPLADFPLRERTADIVELAVRRLR</sequence>
<dbReference type="PROSITE" id="PS51462">
    <property type="entry name" value="NUDIX"/>
    <property type="match status" value="1"/>
</dbReference>
<dbReference type="CDD" id="cd02883">
    <property type="entry name" value="NUDIX_Hydrolase"/>
    <property type="match status" value="1"/>
</dbReference>
<dbReference type="Pfam" id="PF00293">
    <property type="entry name" value="NUDIX"/>
    <property type="match status" value="1"/>
</dbReference>
<evidence type="ECO:0000256" key="4">
    <source>
        <dbReference type="RuleBase" id="RU003476"/>
    </source>
</evidence>
<evidence type="ECO:0000256" key="3">
    <source>
        <dbReference type="ARBA" id="ARBA00022801"/>
    </source>
</evidence>
<dbReference type="InterPro" id="IPR000086">
    <property type="entry name" value="NUDIX_hydrolase_dom"/>
</dbReference>
<keyword evidence="7" id="KW-1185">Reference proteome</keyword>
<evidence type="ECO:0000256" key="2">
    <source>
        <dbReference type="ARBA" id="ARBA00005582"/>
    </source>
</evidence>
<dbReference type="RefSeq" id="WP_110853118.1">
    <property type="nucleotide sequence ID" value="NZ_QKLZ01000011.1"/>
</dbReference>
<organism evidence="6 7">
    <name type="scientific">Georgenia satyanarayanai</name>
    <dbReference type="NCBI Taxonomy" id="860221"/>
    <lineage>
        <taxon>Bacteria</taxon>
        <taxon>Bacillati</taxon>
        <taxon>Actinomycetota</taxon>
        <taxon>Actinomycetes</taxon>
        <taxon>Micrococcales</taxon>
        <taxon>Bogoriellaceae</taxon>
        <taxon>Georgenia</taxon>
    </lineage>
</organism>
<dbReference type="SUPFAM" id="SSF55811">
    <property type="entry name" value="Nudix"/>
    <property type="match status" value="1"/>
</dbReference>
<gene>
    <name evidence="6" type="ORF">SAMN05216184_11119</name>
</gene>
<proteinExistence type="inferred from homology"/>